<dbReference type="Gene3D" id="2.40.10.10">
    <property type="entry name" value="Trypsin-like serine proteases"/>
    <property type="match status" value="1"/>
</dbReference>
<accession>A0A7K1KNL7</accession>
<name>A0A7K1KNL7_9BACT</name>
<keyword evidence="2" id="KW-1185">Reference proteome</keyword>
<evidence type="ECO:0000313" key="2">
    <source>
        <dbReference type="Proteomes" id="UP000461162"/>
    </source>
</evidence>
<evidence type="ECO:0000313" key="1">
    <source>
        <dbReference type="EMBL" id="MUM77673.1"/>
    </source>
</evidence>
<dbReference type="InterPro" id="IPR043504">
    <property type="entry name" value="Peptidase_S1_PA_chymotrypsin"/>
</dbReference>
<dbReference type="InterPro" id="IPR009003">
    <property type="entry name" value="Peptidase_S1_PA"/>
</dbReference>
<sequence length="321" mass="34034">MRKLRIREVDFEAVRLSRQGLDRVDAVLGEAVASLLGGRIRNVVGVGRGHKWVGGLARAEACIQVQVAEKVDADRLDERDRIPESIGDVRTDVVEVGHVVFSELKNKVRPLESGYSVGAIHKGAKSTGTLGAFATCLVGSQKHFFILSCNHVLANNNVFPAGTEVIQPGPNDGGTILEAVGQLWAFVPLSTTQDNLVDTALATVEEDLIIPIRPYVAQCVPAAEITIGMAVMKNGKTTELTAGVVTADKVTIMVADAAGNHYTMTDQLTASYRSEGGDSGALVVSRQSNKAVGLHFAGTPGVAAYMNVMENVLGALKVSLY</sequence>
<comment type="caution">
    <text evidence="1">The sequence shown here is derived from an EMBL/GenBank/DDBJ whole genome shotgun (WGS) entry which is preliminary data.</text>
</comment>
<reference evidence="1 2" key="1">
    <citation type="submission" date="2019-11" db="EMBL/GenBank/DDBJ databases">
        <title>Pseudodesulfovibrio alkaliphilus, sp. nov., an alkaliphilic sulfate-reducing bacteria from mud volcano of Taman peninsula, Russia.</title>
        <authorList>
            <person name="Frolova A."/>
            <person name="Merkel A.Y."/>
            <person name="Slobodkin A.I."/>
        </authorList>
    </citation>
    <scope>NUCLEOTIDE SEQUENCE [LARGE SCALE GENOMIC DNA]</scope>
    <source>
        <strain evidence="1 2">F-1</strain>
    </source>
</reference>
<dbReference type="SUPFAM" id="SSF50494">
    <property type="entry name" value="Trypsin-like serine proteases"/>
    <property type="match status" value="1"/>
</dbReference>
<evidence type="ECO:0008006" key="3">
    <source>
        <dbReference type="Google" id="ProtNLM"/>
    </source>
</evidence>
<dbReference type="AlphaFoldDB" id="A0A7K1KNL7"/>
<organism evidence="1 2">
    <name type="scientific">Pseudodesulfovibrio alkaliphilus</name>
    <dbReference type="NCBI Taxonomy" id="2661613"/>
    <lineage>
        <taxon>Bacteria</taxon>
        <taxon>Pseudomonadati</taxon>
        <taxon>Thermodesulfobacteriota</taxon>
        <taxon>Desulfovibrionia</taxon>
        <taxon>Desulfovibrionales</taxon>
        <taxon>Desulfovibrionaceae</taxon>
    </lineage>
</organism>
<gene>
    <name evidence="1" type="ORF">GKC30_08510</name>
</gene>
<dbReference type="RefSeq" id="WP_155934074.1">
    <property type="nucleotide sequence ID" value="NZ_WODC01000005.1"/>
</dbReference>
<dbReference type="EMBL" id="WODC01000005">
    <property type="protein sequence ID" value="MUM77673.1"/>
    <property type="molecule type" value="Genomic_DNA"/>
</dbReference>
<protein>
    <recommendedName>
        <fullName evidence="3">Serine protease</fullName>
    </recommendedName>
</protein>
<dbReference type="Proteomes" id="UP000461162">
    <property type="component" value="Unassembled WGS sequence"/>
</dbReference>
<proteinExistence type="predicted"/>